<sequence>MDVSSDELIAELRKAVSIKKTKLAHLKEKFDDSEKRLALLTSEIAEGRAKIAANRMKIAVLDADKSACIHIEKLNAELIDKFDIMCKQVCATNEETEKQIADLQLEIEAAKDIKSVVSTYEETLQMLHSTRFSSNNSTHDVRKEIESAQNELRLLLDEVQAFEVNEKTLNDKLQTVAYADIPLAVKHQIFHDLKKRKGELVRKLMHARLSRSRLDSRFVMNDL</sequence>
<feature type="coiled-coil region" evidence="1">
    <location>
        <begin position="9"/>
        <end position="43"/>
    </location>
</feature>
<keyword evidence="2" id="KW-1185">Reference proteome</keyword>
<evidence type="ECO:0000313" key="3">
    <source>
        <dbReference type="WBParaSite" id="EEL_0000996301-mRNA-1"/>
    </source>
</evidence>
<protein>
    <submittedName>
        <fullName evidence="3">GRIP domain-containing protein</fullName>
    </submittedName>
</protein>
<keyword evidence="1" id="KW-0175">Coiled coil</keyword>
<name>A0A0R3S594_9BILA</name>
<feature type="coiled-coil region" evidence="1">
    <location>
        <begin position="138"/>
        <end position="165"/>
    </location>
</feature>
<organism evidence="2 3">
    <name type="scientific">Elaeophora elaphi</name>
    <dbReference type="NCBI Taxonomy" id="1147741"/>
    <lineage>
        <taxon>Eukaryota</taxon>
        <taxon>Metazoa</taxon>
        <taxon>Ecdysozoa</taxon>
        <taxon>Nematoda</taxon>
        <taxon>Chromadorea</taxon>
        <taxon>Rhabditida</taxon>
        <taxon>Spirurina</taxon>
        <taxon>Spiruromorpha</taxon>
        <taxon>Filarioidea</taxon>
        <taxon>Onchocercidae</taxon>
        <taxon>Elaeophora</taxon>
    </lineage>
</organism>
<accession>A0A0R3S594</accession>
<dbReference type="AlphaFoldDB" id="A0A0R3S594"/>
<evidence type="ECO:0000256" key="1">
    <source>
        <dbReference type="SAM" id="Coils"/>
    </source>
</evidence>
<dbReference type="Proteomes" id="UP000050640">
    <property type="component" value="Unplaced"/>
</dbReference>
<reference evidence="3" key="1">
    <citation type="submission" date="2017-02" db="UniProtKB">
        <authorList>
            <consortium name="WormBaseParasite"/>
        </authorList>
    </citation>
    <scope>IDENTIFICATION</scope>
</reference>
<proteinExistence type="predicted"/>
<evidence type="ECO:0000313" key="2">
    <source>
        <dbReference type="Proteomes" id="UP000050640"/>
    </source>
</evidence>
<feature type="coiled-coil region" evidence="1">
    <location>
        <begin position="86"/>
        <end position="113"/>
    </location>
</feature>
<dbReference type="WBParaSite" id="EEL_0000996301-mRNA-1">
    <property type="protein sequence ID" value="EEL_0000996301-mRNA-1"/>
    <property type="gene ID" value="EEL_0000996301"/>
</dbReference>